<dbReference type="InterPro" id="IPR050349">
    <property type="entry name" value="WD_LIS1/nudF_dynein_reg"/>
</dbReference>
<dbReference type="InterPro" id="IPR056251">
    <property type="entry name" value="Arm_rpt_dom"/>
</dbReference>
<dbReference type="Pfam" id="PF00805">
    <property type="entry name" value="Pentapeptide"/>
    <property type="match status" value="1"/>
</dbReference>
<evidence type="ECO:0000313" key="8">
    <source>
        <dbReference type="Proteomes" id="UP000748756"/>
    </source>
</evidence>
<dbReference type="InterPro" id="IPR007111">
    <property type="entry name" value="NACHT_NTPase"/>
</dbReference>
<keyword evidence="8" id="KW-1185">Reference proteome</keyword>
<dbReference type="SUPFAM" id="SSF50978">
    <property type="entry name" value="WD40 repeat-like"/>
    <property type="match status" value="1"/>
</dbReference>
<protein>
    <recommendedName>
        <fullName evidence="9">WD40 repeat-like protein</fullName>
    </recommendedName>
</protein>
<evidence type="ECO:0000259" key="6">
    <source>
        <dbReference type="Pfam" id="PF23948"/>
    </source>
</evidence>
<evidence type="ECO:0000256" key="1">
    <source>
        <dbReference type="ARBA" id="ARBA00022574"/>
    </source>
</evidence>
<feature type="repeat" description="WD" evidence="3">
    <location>
        <begin position="1225"/>
        <end position="1266"/>
    </location>
</feature>
<feature type="repeat" description="WD" evidence="3">
    <location>
        <begin position="1309"/>
        <end position="1342"/>
    </location>
</feature>
<dbReference type="InterPro" id="IPR027417">
    <property type="entry name" value="P-loop_NTPase"/>
</dbReference>
<sequence length="1663" mass="184013">MSSSPPPGSLPTPSTPPTSTFSEHSELTTDGTSNITTNAQVQLGTSNMLNPLGHHAAGHATTGSINNQFSDSNSISSKNSSELSVRKRVSRFLKGHSKTNDTITTAPVSPSPAGAALTEPALSELSSNVEAIISQADVTAVTLDSDPLIQRLQFMAATPTIAIIQVERTSVIQGVPNPGIFSKNVAAPALTTDLPRPSARIEKTTQLVYCYSLLTRAQALSSSSASGVADTQTIALDESQLKWVQQVEPFEQDEMRRLIEQLAEEFVADQIKAHVAIAEVVLVGPILEHEIYRSLLSSFISEFERNTLIDIVLLQGLVQLVECASEGYLVDDDLVRIAAVLSKELAITHTGTSDHTSYLTWTLSRVLDVMVSGKVKGLNRNQDHQPMLQLLRGLRDSDNVCLKHQAAYAYQALQYVPDDETPLEIVWRYAQLAAASASSVSSVFKLNPAGLLESLESLQKFGASVAEAVMAGMEGYQGLRDGTGKIVRASEKKFDFMEKRSWYLALQGTSLFIQQGRLADFREVVCQAPCRHDVDFQWGICRQLGETAVDSLWDASTRQQAIDFLGALYRSDIDWKLHTEIKRWIMTILVQISQLSDPETIDHALAVLDGLEKGANTALEGSYPLSVRLLLPDAFPLLTRVQEIPRVDYKLHTLKKQRMDEYKQSIYISPMAKPSLQAPDDNLFPLMQNVMEFLESDRQVMLILGDSGVGKSTFNRYLEHQLWQGYKTGDRIPLFISLPSLYRPERELVTEQLETLNFSDEQIRELKLHRRFTLICDGYDESQLTSNLHATNFLNQLEQWDTKLIITCRSQYLGSDYRHRFAPKADGPYYCSADNLFHEVVITPFSYYQIEEYVEQYVPLEPRPWFAEDYMDKLTTIPNLMDLVKNPFLLSLCLEALPSVIEGETDLSRLQVTRVQLYDNFVGHWMAVNKRRLQDLKLSEKLLEAYEALLDNGFEKAGIEFQQDLAAAIFRKQDGRPVVDYIPRRDKDSWKAEFFGPDPEATLLRDASLLSRAARQFRFVHRSILEYFYSCTIFMPINNTEEIDPQYFSKSNIPNFSIADHPLSRRILVTELPILQFLADRVHSNPNFRQHLNSLIERSKTDEQADRAAANAITILVKAGIRFNGADLRGIRIPGADVSTGKFDTAQLQGADLTGVNFAKSWIRQTDFTGAQMEEAQFGELAYLKMPDRVCSCAYSPDGKSVVGGLNNGDIIMYDTTTWTQVKTFQGHEGTVSSLEFTASGHQLLSASSDNTVRLWDKETGRSLLGLEGHSGAVTAATFSPSGKQIASGSDDKSIRLWDAHSSPATSVSIDHGSKVSSVTYSPDGLHVASSGDDGVIRVFDILTGLPKLTMDSGSRLISCITYSPDGQCIVSGDDNGELQFWTTVDGQPGPKWEGHPSLVLSVTFSSNGHWIASSSYDYTVKLWSAQTGGLVYVFSGHSYFVYDVAFSPDSSLLVSSGYDSTVRIWQMNSVEAVLDSSNIIDTLYALAYSPNGQHLLIPTQDGHLRLYDASTGAPSLALSSGQARVEHVAYSPDGLRLATVESFSNEVKVWDAKTGQVDFTLHCQTEDDGMKKWKCRTKIPDFSRTVQGIAWRPGTLEFVTGSGDGSVRVWKLKFESSTLVVQLLWNTGPASLVATGAAIADTVGLSDANRRLLLQRGATDGS</sequence>
<dbReference type="InterPro" id="IPR015943">
    <property type="entry name" value="WD40/YVTN_repeat-like_dom_sf"/>
</dbReference>
<dbReference type="Gene3D" id="3.40.50.300">
    <property type="entry name" value="P-loop containing nucleotide triphosphate hydrolases"/>
    <property type="match status" value="1"/>
</dbReference>
<feature type="compositionally biased region" description="Low complexity" evidence="4">
    <location>
        <begin position="64"/>
        <end position="83"/>
    </location>
</feature>
<dbReference type="Gene3D" id="2.160.20.80">
    <property type="entry name" value="E3 ubiquitin-protein ligase SopA"/>
    <property type="match status" value="1"/>
</dbReference>
<dbReference type="PROSITE" id="PS00675">
    <property type="entry name" value="SIGMA54_INTERACT_1"/>
    <property type="match status" value="1"/>
</dbReference>
<evidence type="ECO:0000256" key="3">
    <source>
        <dbReference type="PROSITE-ProRule" id="PRU00221"/>
    </source>
</evidence>
<dbReference type="InterPro" id="IPR001680">
    <property type="entry name" value="WD40_rpt"/>
</dbReference>
<feature type="compositionally biased region" description="Pro residues" evidence="4">
    <location>
        <begin position="1"/>
        <end position="16"/>
    </location>
</feature>
<dbReference type="SUPFAM" id="SSF50969">
    <property type="entry name" value="YVTN repeat-like/Quinoprotein amine dehydrogenase"/>
    <property type="match status" value="1"/>
</dbReference>
<keyword evidence="1 3" id="KW-0853">WD repeat</keyword>
<feature type="repeat" description="WD" evidence="3">
    <location>
        <begin position="1580"/>
        <end position="1621"/>
    </location>
</feature>
<dbReference type="EMBL" id="JAAAUQ010000358">
    <property type="protein sequence ID" value="KAF9151038.1"/>
    <property type="molecule type" value="Genomic_DNA"/>
</dbReference>
<dbReference type="Pfam" id="PF23948">
    <property type="entry name" value="ARM_5"/>
    <property type="match status" value="1"/>
</dbReference>
<feature type="region of interest" description="Disordered" evidence="4">
    <location>
        <begin position="1"/>
        <end position="33"/>
    </location>
</feature>
<dbReference type="Pfam" id="PF00400">
    <property type="entry name" value="WD40"/>
    <property type="match status" value="8"/>
</dbReference>
<dbReference type="SUPFAM" id="SSF141571">
    <property type="entry name" value="Pentapeptide repeat-like"/>
    <property type="match status" value="1"/>
</dbReference>
<dbReference type="InterPro" id="IPR036322">
    <property type="entry name" value="WD40_repeat_dom_sf"/>
</dbReference>
<dbReference type="SUPFAM" id="SSF52540">
    <property type="entry name" value="P-loop containing nucleoside triphosphate hydrolases"/>
    <property type="match status" value="1"/>
</dbReference>
<dbReference type="PANTHER" id="PTHR44129">
    <property type="entry name" value="WD REPEAT-CONTAINING PROTEIN POP1"/>
    <property type="match status" value="1"/>
</dbReference>
<dbReference type="CDD" id="cd00200">
    <property type="entry name" value="WD40"/>
    <property type="match status" value="1"/>
</dbReference>
<evidence type="ECO:0000313" key="7">
    <source>
        <dbReference type="EMBL" id="KAF9151038.1"/>
    </source>
</evidence>
<dbReference type="InterPro" id="IPR025662">
    <property type="entry name" value="Sigma_54_int_dom_ATP-bd_1"/>
</dbReference>
<dbReference type="PRINTS" id="PR00320">
    <property type="entry name" value="GPROTEINBRPT"/>
</dbReference>
<dbReference type="InterPro" id="IPR001646">
    <property type="entry name" value="5peptide_repeat"/>
</dbReference>
<gene>
    <name evidence="7" type="ORF">BG015_007144</name>
</gene>
<dbReference type="InterPro" id="IPR011044">
    <property type="entry name" value="Quino_amine_DH_bsu"/>
</dbReference>
<feature type="repeat" description="WD" evidence="3">
    <location>
        <begin position="1435"/>
        <end position="1476"/>
    </location>
</feature>
<dbReference type="PROSITE" id="PS50294">
    <property type="entry name" value="WD_REPEATS_REGION"/>
    <property type="match status" value="6"/>
</dbReference>
<feature type="repeat" description="WD" evidence="3">
    <location>
        <begin position="1351"/>
        <end position="1382"/>
    </location>
</feature>
<accession>A0A9P5S159</accession>
<dbReference type="SMART" id="SM00320">
    <property type="entry name" value="WD40"/>
    <property type="match status" value="10"/>
</dbReference>
<proteinExistence type="predicted"/>
<feature type="domain" description="NACHT" evidence="5">
    <location>
        <begin position="700"/>
        <end position="859"/>
    </location>
</feature>
<evidence type="ECO:0000259" key="5">
    <source>
        <dbReference type="Pfam" id="PF05729"/>
    </source>
</evidence>
<feature type="repeat" description="WD" evidence="3">
    <location>
        <begin position="1267"/>
        <end position="1308"/>
    </location>
</feature>
<feature type="domain" description="Arm-like repeat" evidence="6">
    <location>
        <begin position="247"/>
        <end position="594"/>
    </location>
</feature>
<name>A0A9P5S159_9FUNG</name>
<feature type="repeat" description="WD" evidence="3">
    <location>
        <begin position="1393"/>
        <end position="1434"/>
    </location>
</feature>
<evidence type="ECO:0000256" key="2">
    <source>
        <dbReference type="ARBA" id="ARBA00022737"/>
    </source>
</evidence>
<dbReference type="OrthoDB" id="2443807at2759"/>
<reference evidence="7" key="1">
    <citation type="journal article" date="2020" name="Fungal Divers.">
        <title>Resolving the Mortierellaceae phylogeny through synthesis of multi-gene phylogenetics and phylogenomics.</title>
        <authorList>
            <person name="Vandepol N."/>
            <person name="Liber J."/>
            <person name="Desiro A."/>
            <person name="Na H."/>
            <person name="Kennedy M."/>
            <person name="Barry K."/>
            <person name="Grigoriev I.V."/>
            <person name="Miller A.N."/>
            <person name="O'Donnell K."/>
            <person name="Stajich J.E."/>
            <person name="Bonito G."/>
        </authorList>
    </citation>
    <scope>NUCLEOTIDE SEQUENCE</scope>
    <source>
        <strain evidence="7">NRRL 6426</strain>
    </source>
</reference>
<evidence type="ECO:0000256" key="4">
    <source>
        <dbReference type="SAM" id="MobiDB-lite"/>
    </source>
</evidence>
<organism evidence="7 8">
    <name type="scientific">Linnemannia schmuckeri</name>
    <dbReference type="NCBI Taxonomy" id="64567"/>
    <lineage>
        <taxon>Eukaryota</taxon>
        <taxon>Fungi</taxon>
        <taxon>Fungi incertae sedis</taxon>
        <taxon>Mucoromycota</taxon>
        <taxon>Mortierellomycotina</taxon>
        <taxon>Mortierellomycetes</taxon>
        <taxon>Mortierellales</taxon>
        <taxon>Mortierellaceae</taxon>
        <taxon>Linnemannia</taxon>
    </lineage>
</organism>
<dbReference type="Pfam" id="PF05729">
    <property type="entry name" value="NACHT"/>
    <property type="match status" value="1"/>
</dbReference>
<dbReference type="InterPro" id="IPR020472">
    <property type="entry name" value="WD40_PAC1"/>
</dbReference>
<feature type="compositionally biased region" description="Basic residues" evidence="4">
    <location>
        <begin position="86"/>
        <end position="97"/>
    </location>
</feature>
<dbReference type="Proteomes" id="UP000748756">
    <property type="component" value="Unassembled WGS sequence"/>
</dbReference>
<comment type="caution">
    <text evidence="7">The sequence shown here is derived from an EMBL/GenBank/DDBJ whole genome shotgun (WGS) entry which is preliminary data.</text>
</comment>
<keyword evidence="2" id="KW-0677">Repeat</keyword>
<evidence type="ECO:0008006" key="9">
    <source>
        <dbReference type="Google" id="ProtNLM"/>
    </source>
</evidence>
<dbReference type="Gene3D" id="2.130.10.10">
    <property type="entry name" value="YVTN repeat-like/Quinoprotein amine dehydrogenase"/>
    <property type="match status" value="3"/>
</dbReference>
<feature type="region of interest" description="Disordered" evidence="4">
    <location>
        <begin position="47"/>
        <end position="113"/>
    </location>
</feature>
<dbReference type="PROSITE" id="PS50082">
    <property type="entry name" value="WD_REPEATS_2"/>
    <property type="match status" value="7"/>
</dbReference>